<evidence type="ECO:0000256" key="6">
    <source>
        <dbReference type="SAM" id="MobiDB-lite"/>
    </source>
</evidence>
<keyword evidence="4 7" id="KW-0472">Membrane</keyword>
<evidence type="ECO:0000313" key="10">
    <source>
        <dbReference type="Proteomes" id="UP001446871"/>
    </source>
</evidence>
<dbReference type="PANTHER" id="PTHR33048:SF158">
    <property type="entry name" value="MEMBRANE PROTEIN PTH11-LIKE, PUTATIVE-RELATED"/>
    <property type="match status" value="1"/>
</dbReference>
<dbReference type="Proteomes" id="UP001446871">
    <property type="component" value="Unassembled WGS sequence"/>
</dbReference>
<feature type="transmembrane region" description="Helical" evidence="7">
    <location>
        <begin position="43"/>
        <end position="61"/>
    </location>
</feature>
<feature type="transmembrane region" description="Helical" evidence="7">
    <location>
        <begin position="276"/>
        <end position="296"/>
    </location>
</feature>
<feature type="transmembrane region" description="Helical" evidence="7">
    <location>
        <begin position="153"/>
        <end position="173"/>
    </location>
</feature>
<feature type="transmembrane region" description="Helical" evidence="7">
    <location>
        <begin position="205"/>
        <end position="224"/>
    </location>
</feature>
<feature type="transmembrane region" description="Helical" evidence="7">
    <location>
        <begin position="114"/>
        <end position="141"/>
    </location>
</feature>
<evidence type="ECO:0000256" key="7">
    <source>
        <dbReference type="SAM" id="Phobius"/>
    </source>
</evidence>
<feature type="region of interest" description="Disordered" evidence="6">
    <location>
        <begin position="308"/>
        <end position="331"/>
    </location>
</feature>
<feature type="compositionally biased region" description="Polar residues" evidence="6">
    <location>
        <begin position="308"/>
        <end position="322"/>
    </location>
</feature>
<reference evidence="9 10" key="1">
    <citation type="submission" date="2023-01" db="EMBL/GenBank/DDBJ databases">
        <title>Analysis of 21 Apiospora genomes using comparative genomics revels a genus with tremendous synthesis potential of carbohydrate active enzymes and secondary metabolites.</title>
        <authorList>
            <person name="Sorensen T."/>
        </authorList>
    </citation>
    <scope>NUCLEOTIDE SEQUENCE [LARGE SCALE GENOMIC DNA]</scope>
    <source>
        <strain evidence="9 10">CBS 83171</strain>
    </source>
</reference>
<dbReference type="Pfam" id="PF20684">
    <property type="entry name" value="Fung_rhodopsin"/>
    <property type="match status" value="1"/>
</dbReference>
<protein>
    <recommendedName>
        <fullName evidence="8">Rhodopsin domain-containing protein</fullName>
    </recommendedName>
</protein>
<comment type="subcellular location">
    <subcellularLocation>
        <location evidence="1">Membrane</location>
        <topology evidence="1">Multi-pass membrane protein</topology>
    </subcellularLocation>
</comment>
<evidence type="ECO:0000256" key="4">
    <source>
        <dbReference type="ARBA" id="ARBA00023136"/>
    </source>
</evidence>
<evidence type="ECO:0000256" key="1">
    <source>
        <dbReference type="ARBA" id="ARBA00004141"/>
    </source>
</evidence>
<keyword evidence="2 7" id="KW-0812">Transmembrane</keyword>
<comment type="similarity">
    <text evidence="5">Belongs to the SAT4 family.</text>
</comment>
<organism evidence="9 10">
    <name type="scientific">Apiospora saccharicola</name>
    <dbReference type="NCBI Taxonomy" id="335842"/>
    <lineage>
        <taxon>Eukaryota</taxon>
        <taxon>Fungi</taxon>
        <taxon>Dikarya</taxon>
        <taxon>Ascomycota</taxon>
        <taxon>Pezizomycotina</taxon>
        <taxon>Sordariomycetes</taxon>
        <taxon>Xylariomycetidae</taxon>
        <taxon>Amphisphaeriales</taxon>
        <taxon>Apiosporaceae</taxon>
        <taxon>Apiospora</taxon>
    </lineage>
</organism>
<proteinExistence type="inferred from homology"/>
<keyword evidence="10" id="KW-1185">Reference proteome</keyword>
<dbReference type="EMBL" id="JAQQWM010000003">
    <property type="protein sequence ID" value="KAK8073002.1"/>
    <property type="molecule type" value="Genomic_DNA"/>
</dbReference>
<evidence type="ECO:0000259" key="8">
    <source>
        <dbReference type="Pfam" id="PF20684"/>
    </source>
</evidence>
<feature type="transmembrane region" description="Helical" evidence="7">
    <location>
        <begin position="236"/>
        <end position="256"/>
    </location>
</feature>
<gene>
    <name evidence="9" type="ORF">PG996_006350</name>
</gene>
<dbReference type="InterPro" id="IPR049326">
    <property type="entry name" value="Rhodopsin_dom_fungi"/>
</dbReference>
<evidence type="ECO:0000256" key="5">
    <source>
        <dbReference type="ARBA" id="ARBA00038359"/>
    </source>
</evidence>
<accession>A0ABR1VPA0</accession>
<sequence length="374" mass="40888">MASDAGNPLAGVDIWKTPLLPPPPGVTSNFVNPESRGPLIERGMYAVLSIMVVFLALRIYTRVRLQALGLDDYLSLLSAAFIITNSGLTLSFIGNPEGKHGWDIPLGEVLTNHVWLEVTFATLWTYSLSNMFIKLTFFAFFLRVFNPSSWARWAAWAGIAITTCFYAATSVAYTGLCARSGVPIWASMQELRCANGNLAVSKAQGWFGLMSDVYIFAIPMATVWRLHMTVRRRLGLTAVFSVGLTVIAISAVSLAIRYESVAQGADRTWTNSIVYLYTTLELAIGLICSCMPVVAVTMKGPLAKANTVQTSKAPSHNSSSHENLGYVPSWDNAHRPTAQAREAAIPLDSINTMKTTDQDYHVQLQRLNEQGSGV</sequence>
<keyword evidence="3 7" id="KW-1133">Transmembrane helix</keyword>
<evidence type="ECO:0000313" key="9">
    <source>
        <dbReference type="EMBL" id="KAK8073002.1"/>
    </source>
</evidence>
<evidence type="ECO:0000256" key="3">
    <source>
        <dbReference type="ARBA" id="ARBA00022989"/>
    </source>
</evidence>
<evidence type="ECO:0000256" key="2">
    <source>
        <dbReference type="ARBA" id="ARBA00022692"/>
    </source>
</evidence>
<feature type="transmembrane region" description="Helical" evidence="7">
    <location>
        <begin position="73"/>
        <end position="94"/>
    </location>
</feature>
<dbReference type="InterPro" id="IPR052337">
    <property type="entry name" value="SAT4-like"/>
</dbReference>
<name>A0ABR1VPA0_9PEZI</name>
<feature type="domain" description="Rhodopsin" evidence="8">
    <location>
        <begin position="57"/>
        <end position="297"/>
    </location>
</feature>
<comment type="caution">
    <text evidence="9">The sequence shown here is derived from an EMBL/GenBank/DDBJ whole genome shotgun (WGS) entry which is preliminary data.</text>
</comment>
<dbReference type="PANTHER" id="PTHR33048">
    <property type="entry name" value="PTH11-LIKE INTEGRAL MEMBRANE PROTEIN (AFU_ORTHOLOGUE AFUA_5G11245)"/>
    <property type="match status" value="1"/>
</dbReference>